<dbReference type="Gene3D" id="3.40.30.10">
    <property type="entry name" value="Glutaredoxin"/>
    <property type="match status" value="1"/>
</dbReference>
<dbReference type="GO" id="GO:0017004">
    <property type="term" value="P:cytochrome complex assembly"/>
    <property type="evidence" value="ECO:0007669"/>
    <property type="project" value="UniProtKB-KW"/>
</dbReference>
<dbReference type="PANTHER" id="PTHR42852:SF6">
    <property type="entry name" value="THIOL:DISULFIDE INTERCHANGE PROTEIN DSBE"/>
    <property type="match status" value="1"/>
</dbReference>
<dbReference type="GO" id="GO:0016491">
    <property type="term" value="F:oxidoreductase activity"/>
    <property type="evidence" value="ECO:0007669"/>
    <property type="project" value="InterPro"/>
</dbReference>
<dbReference type="InterPro" id="IPR036249">
    <property type="entry name" value="Thioredoxin-like_sf"/>
</dbReference>
<dbReference type="InterPro" id="IPR000866">
    <property type="entry name" value="AhpC/TSA"/>
</dbReference>
<sequence>MLRKARAWQYCLILLLPLFAFQGCSESEPLTDNLVVGEIFPEIVMQQLDGGKVSIKHYRGKLVVLNAWATWCEPCRREMPNLQQLSDALNPEQFAVIGLAQDEDDHLVREYLLDQNVTFTSFIDPAGGIATDQLGIQIFPYTLIIGPDGRFIQRISGAREWQRQEVIELLEKAYAGDYSVLQ</sequence>
<evidence type="ECO:0000313" key="7">
    <source>
        <dbReference type="EMBL" id="HHJ80024.1"/>
    </source>
</evidence>
<dbReference type="SUPFAM" id="SSF52833">
    <property type="entry name" value="Thioredoxin-like"/>
    <property type="match status" value="1"/>
</dbReference>
<comment type="caution">
    <text evidence="7">The sequence shown here is derived from an EMBL/GenBank/DDBJ whole genome shotgun (WGS) entry which is preliminary data.</text>
</comment>
<dbReference type="InterPro" id="IPR013766">
    <property type="entry name" value="Thioredoxin_domain"/>
</dbReference>
<evidence type="ECO:0000256" key="5">
    <source>
        <dbReference type="SAM" id="SignalP"/>
    </source>
</evidence>
<keyword evidence="5" id="KW-0732">Signal</keyword>
<dbReference type="InterPro" id="IPR050553">
    <property type="entry name" value="Thioredoxin_ResA/DsbE_sf"/>
</dbReference>
<dbReference type="EMBL" id="DRNF01000012">
    <property type="protein sequence ID" value="HHJ80024.1"/>
    <property type="molecule type" value="Genomic_DNA"/>
</dbReference>
<evidence type="ECO:0000256" key="2">
    <source>
        <dbReference type="ARBA" id="ARBA00022748"/>
    </source>
</evidence>
<evidence type="ECO:0000256" key="4">
    <source>
        <dbReference type="ARBA" id="ARBA00023284"/>
    </source>
</evidence>
<feature type="chain" id="PRO_5032959188" evidence="5">
    <location>
        <begin position="23"/>
        <end position="182"/>
    </location>
</feature>
<keyword evidence="4" id="KW-0676">Redox-active center</keyword>
<organism evidence="7">
    <name type="scientific">Candidatus Tenderia electrophaga</name>
    <dbReference type="NCBI Taxonomy" id="1748243"/>
    <lineage>
        <taxon>Bacteria</taxon>
        <taxon>Pseudomonadati</taxon>
        <taxon>Pseudomonadota</taxon>
        <taxon>Gammaproteobacteria</taxon>
        <taxon>Candidatus Tenderiales</taxon>
        <taxon>Candidatus Tenderiaceae</taxon>
        <taxon>Candidatus Tenderia</taxon>
    </lineage>
</organism>
<evidence type="ECO:0000256" key="1">
    <source>
        <dbReference type="ARBA" id="ARBA00004196"/>
    </source>
</evidence>
<feature type="signal peptide" evidence="5">
    <location>
        <begin position="1"/>
        <end position="22"/>
    </location>
</feature>
<dbReference type="PROSITE" id="PS51352">
    <property type="entry name" value="THIOREDOXIN_2"/>
    <property type="match status" value="1"/>
</dbReference>
<keyword evidence="3" id="KW-1015">Disulfide bond</keyword>
<dbReference type="Pfam" id="PF00578">
    <property type="entry name" value="AhpC-TSA"/>
    <property type="match status" value="1"/>
</dbReference>
<dbReference type="PANTHER" id="PTHR42852">
    <property type="entry name" value="THIOL:DISULFIDE INTERCHANGE PROTEIN DSBE"/>
    <property type="match status" value="1"/>
</dbReference>
<keyword evidence="2" id="KW-0201">Cytochrome c-type biogenesis</keyword>
<comment type="subcellular location">
    <subcellularLocation>
        <location evidence="1">Cell envelope</location>
    </subcellularLocation>
</comment>
<name>A0A832J2B2_9GAMM</name>
<feature type="domain" description="Thioredoxin" evidence="6">
    <location>
        <begin position="34"/>
        <end position="175"/>
    </location>
</feature>
<gene>
    <name evidence="7" type="ORF">ENJ65_00155</name>
</gene>
<dbReference type="PROSITE" id="PS51257">
    <property type="entry name" value="PROKAR_LIPOPROTEIN"/>
    <property type="match status" value="1"/>
</dbReference>
<reference evidence="7" key="1">
    <citation type="journal article" date="2020" name="mSystems">
        <title>Genome- and Community-Level Interaction Insights into Carbon Utilization and Element Cycling Functions of Hydrothermarchaeota in Hydrothermal Sediment.</title>
        <authorList>
            <person name="Zhou Z."/>
            <person name="Liu Y."/>
            <person name="Xu W."/>
            <person name="Pan J."/>
            <person name="Luo Z.H."/>
            <person name="Li M."/>
        </authorList>
    </citation>
    <scope>NUCLEOTIDE SEQUENCE [LARGE SCALE GENOMIC DNA]</scope>
    <source>
        <strain evidence="7">HyVt-505</strain>
    </source>
</reference>
<evidence type="ECO:0000259" key="6">
    <source>
        <dbReference type="PROSITE" id="PS51352"/>
    </source>
</evidence>
<accession>A0A832J2B2</accession>
<dbReference type="CDD" id="cd02966">
    <property type="entry name" value="TlpA_like_family"/>
    <property type="match status" value="1"/>
</dbReference>
<proteinExistence type="predicted"/>
<dbReference type="GO" id="GO:0016209">
    <property type="term" value="F:antioxidant activity"/>
    <property type="evidence" value="ECO:0007669"/>
    <property type="project" value="InterPro"/>
</dbReference>
<dbReference type="AlphaFoldDB" id="A0A832J2B2"/>
<protein>
    <submittedName>
        <fullName evidence="7">TlpA family protein disulfide reductase</fullName>
    </submittedName>
</protein>
<evidence type="ECO:0000256" key="3">
    <source>
        <dbReference type="ARBA" id="ARBA00023157"/>
    </source>
</evidence>
<dbReference type="Proteomes" id="UP000885832">
    <property type="component" value="Unassembled WGS sequence"/>
</dbReference>
<dbReference type="GO" id="GO:0030313">
    <property type="term" value="C:cell envelope"/>
    <property type="evidence" value="ECO:0007669"/>
    <property type="project" value="UniProtKB-SubCell"/>
</dbReference>